<proteinExistence type="predicted"/>
<dbReference type="PANTHER" id="PTHR43544:SF12">
    <property type="entry name" value="NAD(P)-BINDING ROSSMANN-FOLD SUPERFAMILY PROTEIN"/>
    <property type="match status" value="1"/>
</dbReference>
<dbReference type="AlphaFoldDB" id="A0A975I805"/>
<dbReference type="Gene3D" id="3.40.50.720">
    <property type="entry name" value="NAD(P)-binding Rossmann-like Domain"/>
    <property type="match status" value="1"/>
</dbReference>
<name>A0A975I805_9RHOB</name>
<sequence length="220" mass="23381">MERALIIGASGGIGTAFADALAARGVDVVALSRQTEGLDFSDPPAAEALLARVGGPFDLVLVVTGALTSTRDRPEKSLAELSAEEMAAQFAVNTIGPALVMKHAKRWLPRKGRSVFAVLSARVGSIGDNRLGGWYSYRASKAALNQVLKTGSIELARTHKEALCVALHPGTVSTPFTENFAAPNKLAPDESAQHLLNVLDTFGPEHSGSFYDWKGEEIPW</sequence>
<evidence type="ECO:0000313" key="2">
    <source>
        <dbReference type="Proteomes" id="UP000665026"/>
    </source>
</evidence>
<dbReference type="GO" id="GO:0005737">
    <property type="term" value="C:cytoplasm"/>
    <property type="evidence" value="ECO:0007669"/>
    <property type="project" value="TreeGrafter"/>
</dbReference>
<dbReference type="PRINTS" id="PR00081">
    <property type="entry name" value="GDHRDH"/>
</dbReference>
<dbReference type="InterPro" id="IPR036291">
    <property type="entry name" value="NAD(P)-bd_dom_sf"/>
</dbReference>
<gene>
    <name evidence="1" type="ORF">HZ995_03340</name>
</gene>
<reference evidence="1" key="1">
    <citation type="submission" date="2020-07" db="EMBL/GenBank/DDBJ databases">
        <title>Genome sequences of bacteria associated with the marine, planktonic diatom Thalassiosira profunda strain ECT2AJA-044.</title>
        <authorList>
            <person name="Gargas C.B."/>
            <person name="Roberts W.R."/>
            <person name="Alverson A.J."/>
        </authorList>
    </citation>
    <scope>NUCLEOTIDE SEQUENCE</scope>
    <source>
        <strain evidence="1">ECT2AJA-044</strain>
    </source>
</reference>
<evidence type="ECO:0000313" key="1">
    <source>
        <dbReference type="EMBL" id="QTN36567.1"/>
    </source>
</evidence>
<dbReference type="EMBL" id="CP060010">
    <property type="protein sequence ID" value="QTN36567.1"/>
    <property type="molecule type" value="Genomic_DNA"/>
</dbReference>
<dbReference type="SUPFAM" id="SSF51735">
    <property type="entry name" value="NAD(P)-binding Rossmann-fold domains"/>
    <property type="match status" value="1"/>
</dbReference>
<organism evidence="1 2">
    <name type="scientific">Cognatishimia activa</name>
    <dbReference type="NCBI Taxonomy" id="1715691"/>
    <lineage>
        <taxon>Bacteria</taxon>
        <taxon>Pseudomonadati</taxon>
        <taxon>Pseudomonadota</taxon>
        <taxon>Alphaproteobacteria</taxon>
        <taxon>Rhodobacterales</taxon>
        <taxon>Paracoccaceae</taxon>
        <taxon>Cognatishimia</taxon>
    </lineage>
</organism>
<dbReference type="CDD" id="cd05325">
    <property type="entry name" value="carb_red_sniffer_like_SDR_c"/>
    <property type="match status" value="1"/>
</dbReference>
<protein>
    <submittedName>
        <fullName evidence="1">SDR family oxidoreductase</fullName>
    </submittedName>
</protein>
<dbReference type="RefSeq" id="WP_209357266.1">
    <property type="nucleotide sequence ID" value="NZ_CP060010.1"/>
</dbReference>
<dbReference type="PANTHER" id="PTHR43544">
    <property type="entry name" value="SHORT-CHAIN DEHYDROGENASE/REDUCTASE"/>
    <property type="match status" value="1"/>
</dbReference>
<dbReference type="GO" id="GO:0016491">
    <property type="term" value="F:oxidoreductase activity"/>
    <property type="evidence" value="ECO:0007669"/>
    <property type="project" value="TreeGrafter"/>
</dbReference>
<accession>A0A975I805</accession>
<dbReference type="InterPro" id="IPR002347">
    <property type="entry name" value="SDR_fam"/>
</dbReference>
<dbReference type="InterPro" id="IPR051468">
    <property type="entry name" value="Fungal_SecMetab_SDRs"/>
</dbReference>
<dbReference type="KEGG" id="cact:HZ995_03340"/>
<dbReference type="Proteomes" id="UP000665026">
    <property type="component" value="Chromosome"/>
</dbReference>
<dbReference type="Pfam" id="PF13561">
    <property type="entry name" value="adh_short_C2"/>
    <property type="match status" value="1"/>
</dbReference>